<dbReference type="InterPro" id="IPR007627">
    <property type="entry name" value="RNA_pol_sigma70_r2"/>
</dbReference>
<keyword evidence="2" id="KW-0805">Transcription regulation</keyword>
<dbReference type="Gene3D" id="1.10.10.10">
    <property type="entry name" value="Winged helix-like DNA-binding domain superfamily/Winged helix DNA-binding domain"/>
    <property type="match status" value="1"/>
</dbReference>
<keyword evidence="5" id="KW-0804">Transcription</keyword>
<evidence type="ECO:0000256" key="5">
    <source>
        <dbReference type="ARBA" id="ARBA00023163"/>
    </source>
</evidence>
<dbReference type="InterPro" id="IPR013249">
    <property type="entry name" value="RNA_pol_sigma70_r4_t2"/>
</dbReference>
<dbReference type="CDD" id="cd06171">
    <property type="entry name" value="Sigma70_r4"/>
    <property type="match status" value="1"/>
</dbReference>
<evidence type="ECO:0000313" key="9">
    <source>
        <dbReference type="Proteomes" id="UP000490800"/>
    </source>
</evidence>
<keyword evidence="9" id="KW-1185">Reference proteome</keyword>
<gene>
    <name evidence="8" type="ORF">EDM21_17540</name>
</gene>
<protein>
    <submittedName>
        <fullName evidence="8">Sigma-70 family RNA polymerase sigma factor</fullName>
    </submittedName>
</protein>
<dbReference type="InterPro" id="IPR036388">
    <property type="entry name" value="WH-like_DNA-bd_sf"/>
</dbReference>
<evidence type="ECO:0000259" key="6">
    <source>
        <dbReference type="Pfam" id="PF04542"/>
    </source>
</evidence>
<evidence type="ECO:0000259" key="7">
    <source>
        <dbReference type="Pfam" id="PF08281"/>
    </source>
</evidence>
<sequence length="165" mass="19058">MALEELYRDTQPRMHAFFYIRTGSREAAEDLTQEVFYEAVKGYRSFTGQSTIQTWLFGIAKNKLSNYYRSKKSKENLALKLAGEPAAESLTPEKQVIQSEQQQRLLAQIDRLDDLSKEIVTLRMYAELSFKEIGQLTGAAENSVRVRFHRAKLQLHKELEGYYGP</sequence>
<dbReference type="GO" id="GO:0016987">
    <property type="term" value="F:sigma factor activity"/>
    <property type="evidence" value="ECO:0007669"/>
    <property type="project" value="UniProtKB-KW"/>
</dbReference>
<dbReference type="AlphaFoldDB" id="A0A7X3FKJ0"/>
<feature type="domain" description="RNA polymerase sigma factor 70 region 4 type 2" evidence="7">
    <location>
        <begin position="103"/>
        <end position="155"/>
    </location>
</feature>
<organism evidence="8 9">
    <name type="scientific">Paenibacillus lutrae</name>
    <dbReference type="NCBI Taxonomy" id="2078573"/>
    <lineage>
        <taxon>Bacteria</taxon>
        <taxon>Bacillati</taxon>
        <taxon>Bacillota</taxon>
        <taxon>Bacilli</taxon>
        <taxon>Bacillales</taxon>
        <taxon>Paenibacillaceae</taxon>
        <taxon>Paenibacillus</taxon>
    </lineage>
</organism>
<comment type="similarity">
    <text evidence="1">Belongs to the sigma-70 factor family. ECF subfamily.</text>
</comment>
<evidence type="ECO:0000256" key="1">
    <source>
        <dbReference type="ARBA" id="ARBA00010641"/>
    </source>
</evidence>
<dbReference type="GO" id="GO:0003677">
    <property type="term" value="F:DNA binding"/>
    <property type="evidence" value="ECO:0007669"/>
    <property type="project" value="UniProtKB-KW"/>
</dbReference>
<dbReference type="Gene3D" id="1.10.1740.10">
    <property type="match status" value="1"/>
</dbReference>
<dbReference type="Pfam" id="PF08281">
    <property type="entry name" value="Sigma70_r4_2"/>
    <property type="match status" value="1"/>
</dbReference>
<evidence type="ECO:0000256" key="3">
    <source>
        <dbReference type="ARBA" id="ARBA00023082"/>
    </source>
</evidence>
<dbReference type="OrthoDB" id="9795666at2"/>
<evidence type="ECO:0000313" key="8">
    <source>
        <dbReference type="EMBL" id="MVP01302.1"/>
    </source>
</evidence>
<evidence type="ECO:0000256" key="2">
    <source>
        <dbReference type="ARBA" id="ARBA00023015"/>
    </source>
</evidence>
<dbReference type="Proteomes" id="UP000490800">
    <property type="component" value="Unassembled WGS sequence"/>
</dbReference>
<keyword evidence="4" id="KW-0238">DNA-binding</keyword>
<evidence type="ECO:0000256" key="4">
    <source>
        <dbReference type="ARBA" id="ARBA00023125"/>
    </source>
</evidence>
<dbReference type="PANTHER" id="PTHR43133:SF8">
    <property type="entry name" value="RNA POLYMERASE SIGMA FACTOR HI_1459-RELATED"/>
    <property type="match status" value="1"/>
</dbReference>
<dbReference type="SUPFAM" id="SSF88659">
    <property type="entry name" value="Sigma3 and sigma4 domains of RNA polymerase sigma factors"/>
    <property type="match status" value="1"/>
</dbReference>
<dbReference type="EMBL" id="RHLK01000011">
    <property type="protein sequence ID" value="MVP01302.1"/>
    <property type="molecule type" value="Genomic_DNA"/>
</dbReference>
<dbReference type="InterPro" id="IPR039425">
    <property type="entry name" value="RNA_pol_sigma-70-like"/>
</dbReference>
<dbReference type="InterPro" id="IPR014284">
    <property type="entry name" value="RNA_pol_sigma-70_dom"/>
</dbReference>
<reference evidence="8 9" key="1">
    <citation type="journal article" date="2019" name="Microorganisms">
        <title>Paenibacillus lutrae sp. nov., A Chitinolytic Species Isolated from A River Otter in Castril Natural Park, Granada, Spain.</title>
        <authorList>
            <person name="Rodriguez M."/>
            <person name="Reina J.C."/>
            <person name="Bejar V."/>
            <person name="Llamas I."/>
        </authorList>
    </citation>
    <scope>NUCLEOTIDE SEQUENCE [LARGE SCALE GENOMIC DNA]</scope>
    <source>
        <strain evidence="8 9">N10</strain>
    </source>
</reference>
<name>A0A7X3FKJ0_9BACL</name>
<feature type="domain" description="RNA polymerase sigma-70 region 2" evidence="6">
    <location>
        <begin position="6"/>
        <end position="72"/>
    </location>
</feature>
<proteinExistence type="inferred from homology"/>
<comment type="caution">
    <text evidence="8">The sequence shown here is derived from an EMBL/GenBank/DDBJ whole genome shotgun (WGS) entry which is preliminary data.</text>
</comment>
<dbReference type="PANTHER" id="PTHR43133">
    <property type="entry name" value="RNA POLYMERASE ECF-TYPE SIGMA FACTO"/>
    <property type="match status" value="1"/>
</dbReference>
<dbReference type="NCBIfam" id="TIGR02937">
    <property type="entry name" value="sigma70-ECF"/>
    <property type="match status" value="1"/>
</dbReference>
<dbReference type="Pfam" id="PF04542">
    <property type="entry name" value="Sigma70_r2"/>
    <property type="match status" value="1"/>
</dbReference>
<dbReference type="InterPro" id="IPR013324">
    <property type="entry name" value="RNA_pol_sigma_r3/r4-like"/>
</dbReference>
<dbReference type="GO" id="GO:0006352">
    <property type="term" value="P:DNA-templated transcription initiation"/>
    <property type="evidence" value="ECO:0007669"/>
    <property type="project" value="InterPro"/>
</dbReference>
<accession>A0A7X3FKJ0</accession>
<keyword evidence="3" id="KW-0731">Sigma factor</keyword>
<dbReference type="SUPFAM" id="SSF88946">
    <property type="entry name" value="Sigma2 domain of RNA polymerase sigma factors"/>
    <property type="match status" value="1"/>
</dbReference>
<dbReference type="RefSeq" id="WP_157337576.1">
    <property type="nucleotide sequence ID" value="NZ_RHLK01000011.1"/>
</dbReference>
<dbReference type="InterPro" id="IPR013325">
    <property type="entry name" value="RNA_pol_sigma_r2"/>
</dbReference>